<name>F3YBE9_MELPT</name>
<evidence type="ECO:0000313" key="1">
    <source>
        <dbReference type="EMBL" id="BAK21827.1"/>
    </source>
</evidence>
<proteinExistence type="predicted"/>
<dbReference type="RefSeq" id="WP_013774263.1">
    <property type="nucleotide sequence ID" value="NC_015516.1"/>
</dbReference>
<dbReference type="EMBL" id="AP012200">
    <property type="protein sequence ID" value="BAK21827.1"/>
    <property type="molecule type" value="Genomic_DNA"/>
</dbReference>
<dbReference type="STRING" id="940190.MPTP_1398"/>
<dbReference type="InterPro" id="IPR010022">
    <property type="entry name" value="XkdX"/>
</dbReference>
<dbReference type="Pfam" id="PF09693">
    <property type="entry name" value="Phage_XkdX"/>
    <property type="match status" value="1"/>
</dbReference>
<dbReference type="HOGENOM" id="CLU_195756_3_0_9"/>
<reference key="2">
    <citation type="submission" date="2011-04" db="EMBL/GenBank/DDBJ databases">
        <title>Whole genome sequence of Melissococcus plutonius ATCC 35311.</title>
        <authorList>
            <person name="Okumura K."/>
            <person name="Arai R."/>
            <person name="Osaki M."/>
            <person name="Okura M."/>
            <person name="Kirikae T."/>
            <person name="Takamatsu D."/>
            <person name="Akiyama T."/>
        </authorList>
    </citation>
    <scope>NUCLEOTIDE SEQUENCE</scope>
    <source>
        <strain>ATCC 35311</strain>
    </source>
</reference>
<reference evidence="1 2" key="1">
    <citation type="journal article" date="2011" name="J. Bacteriol.">
        <title>Complete genome sequence of Melissococcus plutonius ATCC 35311.</title>
        <authorList>
            <person name="Okumura K."/>
            <person name="Arai R."/>
            <person name="Okura M."/>
            <person name="Kirikae T."/>
            <person name="Takamatsu D."/>
            <person name="Osaki M."/>
            <person name="Miyoshi-Akiyama T."/>
        </authorList>
    </citation>
    <scope>NUCLEOTIDE SEQUENCE [LARGE SCALE GENOMIC DNA]</scope>
    <source>
        <strain evidence="2">ATCC 35311 / CIP 104052 / LMG 20360 / NCIMB 702443</strain>
    </source>
</reference>
<organism evidence="1 2">
    <name type="scientific">Melissococcus plutonius (strain ATCC 35311 / DSM 29964 / CIP 104052 / LMG 20360 / NCIMB 702443)</name>
    <dbReference type="NCBI Taxonomy" id="940190"/>
    <lineage>
        <taxon>Bacteria</taxon>
        <taxon>Bacillati</taxon>
        <taxon>Bacillota</taxon>
        <taxon>Bacilli</taxon>
        <taxon>Lactobacillales</taxon>
        <taxon>Enterococcaceae</taxon>
        <taxon>Melissococcus</taxon>
    </lineage>
</organism>
<dbReference type="OrthoDB" id="2911343at2"/>
<dbReference type="AlphaFoldDB" id="F3YBE9"/>
<evidence type="ECO:0008006" key="3">
    <source>
        <dbReference type="Google" id="ProtNLM"/>
    </source>
</evidence>
<sequence>MQTNFPTATDIKLYYDWNCYTDEDIKTYVQLGTITQDDYKMITGKPFS</sequence>
<accession>F3YBE9</accession>
<dbReference type="NCBIfam" id="TIGR01669">
    <property type="entry name" value="phage_XkdX"/>
    <property type="match status" value="1"/>
</dbReference>
<dbReference type="KEGG" id="mps:MPTP_1398"/>
<dbReference type="Proteomes" id="UP000008456">
    <property type="component" value="Chromosome"/>
</dbReference>
<evidence type="ECO:0000313" key="2">
    <source>
        <dbReference type="Proteomes" id="UP000008456"/>
    </source>
</evidence>
<gene>
    <name evidence="1" type="ordered locus">MPTP_1398</name>
</gene>
<protein>
    <recommendedName>
        <fullName evidence="3">XkdX family protein</fullName>
    </recommendedName>
</protein>
<keyword evidence="2" id="KW-1185">Reference proteome</keyword>